<evidence type="ECO:0000256" key="2">
    <source>
        <dbReference type="ARBA" id="ARBA00022692"/>
    </source>
</evidence>
<dbReference type="Pfam" id="PF00005">
    <property type="entry name" value="ABC_tran"/>
    <property type="match status" value="1"/>
</dbReference>
<feature type="transmembrane region" description="Helical" evidence="8">
    <location>
        <begin position="103"/>
        <end position="122"/>
    </location>
</feature>
<feature type="transmembrane region" description="Helical" evidence="8">
    <location>
        <begin position="532"/>
        <end position="551"/>
    </location>
</feature>
<dbReference type="GO" id="GO:0005524">
    <property type="term" value="F:ATP binding"/>
    <property type="evidence" value="ECO:0007669"/>
    <property type="project" value="UniProtKB-KW"/>
</dbReference>
<dbReference type="InterPro" id="IPR017871">
    <property type="entry name" value="ABC_transporter-like_CS"/>
</dbReference>
<dbReference type="GO" id="GO:0016020">
    <property type="term" value="C:membrane"/>
    <property type="evidence" value="ECO:0007669"/>
    <property type="project" value="InterPro"/>
</dbReference>
<dbReference type="InterPro" id="IPR003439">
    <property type="entry name" value="ABC_transporter-like_ATP-bd"/>
</dbReference>
<dbReference type="InterPro" id="IPR036640">
    <property type="entry name" value="ABC1_TM_sf"/>
</dbReference>
<dbReference type="Gene3D" id="3.40.50.300">
    <property type="entry name" value="P-loop containing nucleotide triphosphate hydrolases"/>
    <property type="match status" value="1"/>
</dbReference>
<protein>
    <recommendedName>
        <fullName evidence="13">P-loop containing nucleoside triphosphate hydrolase protein</fullName>
    </recommendedName>
</protein>
<feature type="compositionally biased region" description="Basic and acidic residues" evidence="7">
    <location>
        <begin position="461"/>
        <end position="474"/>
    </location>
</feature>
<feature type="transmembrane region" description="Helical" evidence="8">
    <location>
        <begin position="249"/>
        <end position="267"/>
    </location>
</feature>
<evidence type="ECO:0000256" key="3">
    <source>
        <dbReference type="ARBA" id="ARBA00022741"/>
    </source>
</evidence>
<dbReference type="CDD" id="cd03250">
    <property type="entry name" value="ABCC_MRP_domain1"/>
    <property type="match status" value="1"/>
</dbReference>
<dbReference type="InterPro" id="IPR050173">
    <property type="entry name" value="ABC_transporter_C-like"/>
</dbReference>
<evidence type="ECO:0000256" key="5">
    <source>
        <dbReference type="ARBA" id="ARBA00022989"/>
    </source>
</evidence>
<sequence length="907" mass="101219">MRLFTVQRAVDYGPIGGVWEDMESSGHKSSPWLDTLMIPLYGTVASAILFLIHLLVKSLFRKSDAESKKHVGNRMEPDEGISRSERVFKLLEIHAQCYGGAAIFWYMFARMIGCFLLLGISVHNLLLSYRQGGEVRGHFLDILLHKSLFIVYLYTSVLSFISIFSHKLSKIATRHTIFLLFISLGVYAYRDVWPLATTTETPMDIAEGKLLWVKITLLAITALLIPLVIPHQYIPVDPNDPMPIPNAELTASLLSFLLYSFLDPVIFSASKVRHLSWSQLPPLTDSNRAKYLKQTAFPHIDTFHGAKKRHLFFGLMRFYRWEYTVMALTIIAQVLFNFAPPIAINRILVYLETNGADTNIRPWFWIVLLFMGPIATSMSNQWYLFIASQVVVLTEGLLSQLVLEHSLRIRMKAETPKAVAPVGGDEAVVAAPDIASVDGQGSSNSSNATTSGGSSPSSTVKGKEKAKVEPAKKAAEVKKNGGQDNLIGKINNLITTDVSNIVDSKDFLVLFLEIPVQTVLCVVFLYKVLGWSAFIGFSVILIFIPIPGLVAKKIQSVQVKRMQKTDERVQVVTEVVNTLRMVKLFGWEQAMNGRIGVKRKEELHWVLEMSNGLINFILTSLTMPITYGTYTLIMKQQLNASIIFSSIAVFSLFGYQLHSVSYFTTTVIQGKVSLDRVNDFLRNTELLDTFSAKPQDQPIVPSLTDEDDREIGFRDAVFSWSTDSEDDSLPPSLHSFKLRVNGELLFKRGCINLIIGPTGCGKTSMLMALLGEMHFMSSSAEAWFNLPRSGGVAYAAQESWVQNATIRENILFGSQLDEPRYKEVIRQCALEKDLELFEAGDLTEVGERGLTLSGGQKARVTLARAIYSPAEIILLDDVLAALDVHTSKQIVEDCFKGDLIKGRTIIM</sequence>
<evidence type="ECO:0000256" key="8">
    <source>
        <dbReference type="SAM" id="Phobius"/>
    </source>
</evidence>
<dbReference type="PANTHER" id="PTHR24223">
    <property type="entry name" value="ATP-BINDING CASSETTE SUB-FAMILY C"/>
    <property type="match status" value="1"/>
</dbReference>
<evidence type="ECO:0000256" key="7">
    <source>
        <dbReference type="SAM" id="MobiDB-lite"/>
    </source>
</evidence>
<keyword evidence="3" id="KW-0547">Nucleotide-binding</keyword>
<evidence type="ECO:0000256" key="6">
    <source>
        <dbReference type="ARBA" id="ARBA00023136"/>
    </source>
</evidence>
<feature type="compositionally biased region" description="Low complexity" evidence="7">
    <location>
        <begin position="441"/>
        <end position="460"/>
    </location>
</feature>
<keyword evidence="2 8" id="KW-0812">Transmembrane</keyword>
<dbReference type="Gene3D" id="1.20.1560.10">
    <property type="entry name" value="ABC transporter type 1, transmembrane domain"/>
    <property type="match status" value="1"/>
</dbReference>
<feature type="domain" description="ABC transporter" evidence="9">
    <location>
        <begin position="711"/>
        <end position="907"/>
    </location>
</feature>
<dbReference type="CDD" id="cd18596">
    <property type="entry name" value="ABC_6TM_VMR1_D1_like"/>
    <property type="match status" value="1"/>
</dbReference>
<dbReference type="AlphaFoldDB" id="A0A5C3LQ58"/>
<feature type="domain" description="ABC transmembrane type-1" evidence="10">
    <location>
        <begin position="325"/>
        <end position="669"/>
    </location>
</feature>
<dbReference type="Proteomes" id="UP000308652">
    <property type="component" value="Unassembled WGS sequence"/>
</dbReference>
<dbReference type="SUPFAM" id="SSF90123">
    <property type="entry name" value="ABC transporter transmembrane region"/>
    <property type="match status" value="1"/>
</dbReference>
<dbReference type="InterPro" id="IPR011527">
    <property type="entry name" value="ABC1_TM_dom"/>
</dbReference>
<feature type="transmembrane region" description="Helical" evidence="8">
    <location>
        <begin position="507"/>
        <end position="526"/>
    </location>
</feature>
<dbReference type="InterPro" id="IPR027417">
    <property type="entry name" value="P-loop_NTPase"/>
</dbReference>
<dbReference type="STRING" id="68775.A0A5C3LQ58"/>
<dbReference type="PROSITE" id="PS00211">
    <property type="entry name" value="ABC_TRANSPORTER_1"/>
    <property type="match status" value="1"/>
</dbReference>
<accession>A0A5C3LQ58</accession>
<dbReference type="GO" id="GO:0016887">
    <property type="term" value="F:ATP hydrolysis activity"/>
    <property type="evidence" value="ECO:0007669"/>
    <property type="project" value="InterPro"/>
</dbReference>
<dbReference type="GO" id="GO:0140359">
    <property type="term" value="F:ABC-type transporter activity"/>
    <property type="evidence" value="ECO:0007669"/>
    <property type="project" value="InterPro"/>
</dbReference>
<evidence type="ECO:0008006" key="13">
    <source>
        <dbReference type="Google" id="ProtNLM"/>
    </source>
</evidence>
<keyword evidence="12" id="KW-1185">Reference proteome</keyword>
<dbReference type="PROSITE" id="PS50929">
    <property type="entry name" value="ABC_TM1F"/>
    <property type="match status" value="1"/>
</dbReference>
<dbReference type="OrthoDB" id="6500128at2759"/>
<proteinExistence type="predicted"/>
<keyword evidence="6 8" id="KW-0472">Membrane</keyword>
<dbReference type="Pfam" id="PF00664">
    <property type="entry name" value="ABC_membrane"/>
    <property type="match status" value="1"/>
</dbReference>
<evidence type="ECO:0000259" key="10">
    <source>
        <dbReference type="PROSITE" id="PS50929"/>
    </source>
</evidence>
<feature type="transmembrane region" description="Helical" evidence="8">
    <location>
        <begin position="210"/>
        <end position="229"/>
    </location>
</feature>
<feature type="transmembrane region" description="Helical" evidence="8">
    <location>
        <begin position="323"/>
        <end position="348"/>
    </location>
</feature>
<dbReference type="EMBL" id="ML213628">
    <property type="protein sequence ID" value="TFK34747.1"/>
    <property type="molecule type" value="Genomic_DNA"/>
</dbReference>
<feature type="transmembrane region" description="Helical" evidence="8">
    <location>
        <begin position="171"/>
        <end position="190"/>
    </location>
</feature>
<dbReference type="PROSITE" id="PS50893">
    <property type="entry name" value="ABC_TRANSPORTER_2"/>
    <property type="match status" value="1"/>
</dbReference>
<evidence type="ECO:0000313" key="12">
    <source>
        <dbReference type="Proteomes" id="UP000308652"/>
    </source>
</evidence>
<dbReference type="SUPFAM" id="SSF52540">
    <property type="entry name" value="P-loop containing nucleoside triphosphate hydrolases"/>
    <property type="match status" value="1"/>
</dbReference>
<feature type="transmembrane region" description="Helical" evidence="8">
    <location>
        <begin position="360"/>
        <end position="376"/>
    </location>
</feature>
<feature type="non-terminal residue" evidence="11">
    <location>
        <position position="907"/>
    </location>
</feature>
<evidence type="ECO:0000259" key="9">
    <source>
        <dbReference type="PROSITE" id="PS50893"/>
    </source>
</evidence>
<dbReference type="PANTHER" id="PTHR24223:SF356">
    <property type="entry name" value="ATP-BINDING CASSETTE TRANSPORTER ABC4"/>
    <property type="match status" value="1"/>
</dbReference>
<name>A0A5C3LQ58_9AGAR</name>
<evidence type="ECO:0000313" key="11">
    <source>
        <dbReference type="EMBL" id="TFK34747.1"/>
    </source>
</evidence>
<organism evidence="11 12">
    <name type="scientific">Crucibulum laeve</name>
    <dbReference type="NCBI Taxonomy" id="68775"/>
    <lineage>
        <taxon>Eukaryota</taxon>
        <taxon>Fungi</taxon>
        <taxon>Dikarya</taxon>
        <taxon>Basidiomycota</taxon>
        <taxon>Agaricomycotina</taxon>
        <taxon>Agaricomycetes</taxon>
        <taxon>Agaricomycetidae</taxon>
        <taxon>Agaricales</taxon>
        <taxon>Agaricineae</taxon>
        <taxon>Nidulariaceae</taxon>
        <taxon>Crucibulum</taxon>
    </lineage>
</organism>
<keyword evidence="4" id="KW-0067">ATP-binding</keyword>
<gene>
    <name evidence="11" type="ORF">BDQ12DRAFT_737985</name>
</gene>
<feature type="transmembrane region" description="Helical" evidence="8">
    <location>
        <begin position="142"/>
        <end position="164"/>
    </location>
</feature>
<reference evidence="11 12" key="1">
    <citation type="journal article" date="2019" name="Nat. Ecol. Evol.">
        <title>Megaphylogeny resolves global patterns of mushroom evolution.</title>
        <authorList>
            <person name="Varga T."/>
            <person name="Krizsan K."/>
            <person name="Foldi C."/>
            <person name="Dima B."/>
            <person name="Sanchez-Garcia M."/>
            <person name="Sanchez-Ramirez S."/>
            <person name="Szollosi G.J."/>
            <person name="Szarkandi J.G."/>
            <person name="Papp V."/>
            <person name="Albert L."/>
            <person name="Andreopoulos W."/>
            <person name="Angelini C."/>
            <person name="Antonin V."/>
            <person name="Barry K.W."/>
            <person name="Bougher N.L."/>
            <person name="Buchanan P."/>
            <person name="Buyck B."/>
            <person name="Bense V."/>
            <person name="Catcheside P."/>
            <person name="Chovatia M."/>
            <person name="Cooper J."/>
            <person name="Damon W."/>
            <person name="Desjardin D."/>
            <person name="Finy P."/>
            <person name="Geml J."/>
            <person name="Haridas S."/>
            <person name="Hughes K."/>
            <person name="Justo A."/>
            <person name="Karasinski D."/>
            <person name="Kautmanova I."/>
            <person name="Kiss B."/>
            <person name="Kocsube S."/>
            <person name="Kotiranta H."/>
            <person name="LaButti K.M."/>
            <person name="Lechner B.E."/>
            <person name="Liimatainen K."/>
            <person name="Lipzen A."/>
            <person name="Lukacs Z."/>
            <person name="Mihaltcheva S."/>
            <person name="Morgado L.N."/>
            <person name="Niskanen T."/>
            <person name="Noordeloos M.E."/>
            <person name="Ohm R.A."/>
            <person name="Ortiz-Santana B."/>
            <person name="Ovrebo C."/>
            <person name="Racz N."/>
            <person name="Riley R."/>
            <person name="Savchenko A."/>
            <person name="Shiryaev A."/>
            <person name="Soop K."/>
            <person name="Spirin V."/>
            <person name="Szebenyi C."/>
            <person name="Tomsovsky M."/>
            <person name="Tulloss R.E."/>
            <person name="Uehling J."/>
            <person name="Grigoriev I.V."/>
            <person name="Vagvolgyi C."/>
            <person name="Papp T."/>
            <person name="Martin F.M."/>
            <person name="Miettinen O."/>
            <person name="Hibbett D.S."/>
            <person name="Nagy L.G."/>
        </authorList>
    </citation>
    <scope>NUCLEOTIDE SEQUENCE [LARGE SCALE GENOMIC DNA]</scope>
    <source>
        <strain evidence="11 12">CBS 166.37</strain>
    </source>
</reference>
<evidence type="ECO:0000256" key="1">
    <source>
        <dbReference type="ARBA" id="ARBA00022448"/>
    </source>
</evidence>
<feature type="region of interest" description="Disordered" evidence="7">
    <location>
        <begin position="436"/>
        <end position="474"/>
    </location>
</feature>
<evidence type="ECO:0000256" key="4">
    <source>
        <dbReference type="ARBA" id="ARBA00022840"/>
    </source>
</evidence>
<feature type="transmembrane region" description="Helical" evidence="8">
    <location>
        <begin position="38"/>
        <end position="60"/>
    </location>
</feature>
<keyword evidence="1" id="KW-0813">Transport</keyword>
<keyword evidence="5 8" id="KW-1133">Transmembrane helix</keyword>